<accession>A0A494VWL4</accession>
<gene>
    <name evidence="1" type="ORF">HYN43_009125</name>
</gene>
<protein>
    <submittedName>
        <fullName evidence="1">Uncharacterized protein</fullName>
    </submittedName>
</protein>
<organism evidence="1 2">
    <name type="scientific">Mucilaginibacter celer</name>
    <dbReference type="NCBI Taxonomy" id="2305508"/>
    <lineage>
        <taxon>Bacteria</taxon>
        <taxon>Pseudomonadati</taxon>
        <taxon>Bacteroidota</taxon>
        <taxon>Sphingobacteriia</taxon>
        <taxon>Sphingobacteriales</taxon>
        <taxon>Sphingobacteriaceae</taxon>
        <taxon>Mucilaginibacter</taxon>
    </lineage>
</organism>
<proteinExistence type="predicted"/>
<reference evidence="1 2" key="1">
    <citation type="submission" date="2018-10" db="EMBL/GenBank/DDBJ databases">
        <title>Genome sequencing of Mucilaginibacter sp. HYN0043.</title>
        <authorList>
            <person name="Kim M."/>
            <person name="Yi H."/>
        </authorList>
    </citation>
    <scope>NUCLEOTIDE SEQUENCE [LARGE SCALE GENOMIC DNA]</scope>
    <source>
        <strain evidence="1 2">HYN0043</strain>
    </source>
</reference>
<keyword evidence="2" id="KW-1185">Reference proteome</keyword>
<name>A0A494VWL4_9SPHI</name>
<evidence type="ECO:0000313" key="2">
    <source>
        <dbReference type="Proteomes" id="UP000270046"/>
    </source>
</evidence>
<dbReference type="EMBL" id="CP032869">
    <property type="protein sequence ID" value="AYL99384.1"/>
    <property type="molecule type" value="Genomic_DNA"/>
</dbReference>
<dbReference type="Proteomes" id="UP000270046">
    <property type="component" value="Chromosome"/>
</dbReference>
<dbReference type="KEGG" id="muh:HYN43_009125"/>
<dbReference type="AlphaFoldDB" id="A0A494VWL4"/>
<evidence type="ECO:0000313" key="1">
    <source>
        <dbReference type="EMBL" id="AYL99384.1"/>
    </source>
</evidence>
<sequence length="37" mass="4354">MFPTNPIHPHKKSYFKFNIDKQLVTNLLHYALISAII</sequence>